<evidence type="ECO:0000313" key="2">
    <source>
        <dbReference type="EMBL" id="CAB3981352.1"/>
    </source>
</evidence>
<feature type="region of interest" description="Disordered" evidence="1">
    <location>
        <begin position="768"/>
        <end position="791"/>
    </location>
</feature>
<feature type="compositionally biased region" description="Basic residues" evidence="1">
    <location>
        <begin position="773"/>
        <end position="784"/>
    </location>
</feature>
<feature type="non-terminal residue" evidence="2">
    <location>
        <position position="853"/>
    </location>
</feature>
<comment type="caution">
    <text evidence="2">The sequence shown here is derived from an EMBL/GenBank/DDBJ whole genome shotgun (WGS) entry which is preliminary data.</text>
</comment>
<evidence type="ECO:0000313" key="3">
    <source>
        <dbReference type="Proteomes" id="UP001152795"/>
    </source>
</evidence>
<organism evidence="2 3">
    <name type="scientific">Paramuricea clavata</name>
    <name type="common">Red gorgonian</name>
    <name type="synonym">Violescent sea-whip</name>
    <dbReference type="NCBI Taxonomy" id="317549"/>
    <lineage>
        <taxon>Eukaryota</taxon>
        <taxon>Metazoa</taxon>
        <taxon>Cnidaria</taxon>
        <taxon>Anthozoa</taxon>
        <taxon>Octocorallia</taxon>
        <taxon>Malacalcyonacea</taxon>
        <taxon>Plexauridae</taxon>
        <taxon>Paramuricea</taxon>
    </lineage>
</organism>
<dbReference type="AlphaFoldDB" id="A0A6S7FYR6"/>
<name>A0A6S7FYR6_PARCT</name>
<dbReference type="Proteomes" id="UP001152795">
    <property type="component" value="Unassembled WGS sequence"/>
</dbReference>
<keyword evidence="3" id="KW-1185">Reference proteome</keyword>
<dbReference type="OrthoDB" id="5972707at2759"/>
<evidence type="ECO:0000256" key="1">
    <source>
        <dbReference type="SAM" id="MobiDB-lite"/>
    </source>
</evidence>
<accession>A0A6S7FYR6</accession>
<sequence length="853" mass="98260">MEQEIRERKMDWAFKGMIDEMKNSFMDHIDVLRRNEVYEHTDSDCSPRCREREHKLLDFILTDLWLRDLRSEGPGIQSLMSNVDEIIEAKGVNSRQSRVNNGTISTHSLVDMPDLGHFAFKCVRASSMVLKPDHMALKIDEEIIVLSDDIRDTLPPEMEECMDFTDLQEVEEVKHEHMGDDENMEPSDVKSKTIDHSDHQTLLNILLQNPEELNLKRKPSAIRENKLFTLDKREIPIESAKADDNGSYISRGSATKFFVYNDQGSRTAHKNENGAWYINAKSSKGYNKVYVPESEIYGLTRMYHISKNNRKFSRTIVTVKAESKSDINPFYVVIYQWAADADTDFVLPRHGNATKPASGPYFRKDPHLFEEIDNMLDKGLSTDQVYSTMSKMETSTMSETVAGPKVIENRKEANRKQKESVCTTVTGRKEPSEPEMMIASLCSNSLMNSVTFTKEYYTTLNVLPNMLHDLYRFCVLGNGIFRVDTTFELVESLWLTDTTYTNEALVFLQGKHPEFPGPSFWHFRKNRECYRRFARELIILKPELLGIKKVGHDLDKALSSGLTDIFQDATKLWCTQHLQERDAHQIRSMGANQLTQSRVMADIYGSQNEILLQSGLADAEDESDFDAKLESLKPIWQDLVPGFHHWFTSNRSLIFKECLVLSTREQCGIQGRFYTNGRELKHKLQKKRLKEEDIPKEVSAVTDTLQKWYEDYYVEECRALRGLGKYRISPGYDQFYVDPVKWNRWGPERQTQHLQSFRNFVPNSYDKYAKPKSAGKKASPKSAKRRADMPEPELFVERIQEGSNSVLAPACKKTPVTPLRLSKAGNDSHWQVQFANCRETVRPGAPSYFDAFG</sequence>
<dbReference type="EMBL" id="CACRXK020000379">
    <property type="protein sequence ID" value="CAB3981352.1"/>
    <property type="molecule type" value="Genomic_DNA"/>
</dbReference>
<protein>
    <submittedName>
        <fullName evidence="2">Uncharacterized protein</fullName>
    </submittedName>
</protein>
<reference evidence="2" key="1">
    <citation type="submission" date="2020-04" db="EMBL/GenBank/DDBJ databases">
        <authorList>
            <person name="Alioto T."/>
            <person name="Alioto T."/>
            <person name="Gomez Garrido J."/>
        </authorList>
    </citation>
    <scope>NUCLEOTIDE SEQUENCE</scope>
    <source>
        <strain evidence="2">A484AB</strain>
    </source>
</reference>
<proteinExistence type="predicted"/>
<gene>
    <name evidence="2" type="ORF">PACLA_8A048478</name>
</gene>